<dbReference type="PANTHER" id="PTHR24300">
    <property type="entry name" value="CYTOCHROME P450 508A4-RELATED"/>
    <property type="match status" value="1"/>
</dbReference>
<dbReference type="GO" id="GO:0016020">
    <property type="term" value="C:membrane"/>
    <property type="evidence" value="ECO:0007669"/>
    <property type="project" value="UniProtKB-SubCell"/>
</dbReference>
<keyword evidence="4 8" id="KW-0479">Metal-binding</keyword>
<evidence type="ECO:0000256" key="1">
    <source>
        <dbReference type="ARBA" id="ARBA00001971"/>
    </source>
</evidence>
<keyword evidence="7" id="KW-0472">Membrane</keyword>
<dbReference type="GO" id="GO:0006805">
    <property type="term" value="P:xenobiotic metabolic process"/>
    <property type="evidence" value="ECO:0007669"/>
    <property type="project" value="TreeGrafter"/>
</dbReference>
<evidence type="ECO:0000256" key="7">
    <source>
        <dbReference type="ARBA" id="ARBA00023136"/>
    </source>
</evidence>
<dbReference type="PRINTS" id="PR00385">
    <property type="entry name" value="P450"/>
</dbReference>
<dbReference type="GO" id="GO:0005737">
    <property type="term" value="C:cytoplasm"/>
    <property type="evidence" value="ECO:0007669"/>
    <property type="project" value="TreeGrafter"/>
</dbReference>
<evidence type="ECO:0000256" key="2">
    <source>
        <dbReference type="ARBA" id="ARBA00004370"/>
    </source>
</evidence>
<evidence type="ECO:0000256" key="4">
    <source>
        <dbReference type="ARBA" id="ARBA00022723"/>
    </source>
</evidence>
<keyword evidence="6" id="KW-0503">Monooxygenase</keyword>
<keyword evidence="5 8" id="KW-0408">Iron</keyword>
<evidence type="ECO:0000256" key="9">
    <source>
        <dbReference type="SAM" id="MobiDB-lite"/>
    </source>
</evidence>
<proteinExistence type="inferred from homology"/>
<dbReference type="PRINTS" id="PR00463">
    <property type="entry name" value="EP450I"/>
</dbReference>
<dbReference type="GO" id="GO:0020037">
    <property type="term" value="F:heme binding"/>
    <property type="evidence" value="ECO:0007669"/>
    <property type="project" value="InterPro"/>
</dbReference>
<comment type="subcellular location">
    <subcellularLocation>
        <location evidence="2">Membrane</location>
    </subcellularLocation>
</comment>
<comment type="caution">
    <text evidence="10">The sequence shown here is derived from an EMBL/GenBank/DDBJ whole genome shotgun (WGS) entry which is preliminary data.</text>
</comment>
<dbReference type="GO" id="GO:0008395">
    <property type="term" value="F:steroid hydroxylase activity"/>
    <property type="evidence" value="ECO:0007669"/>
    <property type="project" value="TreeGrafter"/>
</dbReference>
<sequence length="967" mass="110044">MAVISEAKLLKKILLKDETLGRPPFLMLLEMFGDKGIAYSPVNVWKGQRKFTTNFLKSAGITKFSPARKELEDLITNYAEDFVDHINSQGNRVILDPSEALTHYVSSVTGTVLLGKSFSRDDEVRKNLIHNLDIAMREAQLGGPLNFLPFLRFLPKYRKSLTAFRDTINKIRKSLSVHINECEKTFSNDDSTTNFIEAFLLQRSKGGPPEIYSVDNLVYNLFDVFTGSTETTISSLKWIILYLAQHQDVQDKVRQEFVEVLQGEVLEMSDVAKLPYTQAVLTEVSRIRTLVPLGFPHYVSADIHHDNVKIRKGTTIMSLLWAIHMDPKVWDRPEEFRPERFLDEEKKFAPSESVLPFQCGKRMCVGDEFAKMMTCIFVAALVKNFKIIPCESIPIDFSAVCGLTLVPKPQKMLIAALVLLVSTFLLYIYYDNQKHLPGPWNVPIIGYLHKLDPVSPYLTLTKLAQKYGPIFRLKLGLVNIVVISEAKLIKKILLKDETLARPPFFMLHEMFGLKGIAYSPLNVWKEQRKFTSNFLKSAGMTKFSPARKDLENLIKNYAGDFVDYINSQGNGVILDPSEALTHYVTSVSGTLLLGKSFSRDDEVRKNLIHNLDIVMYEAQLGAALNFLPFLRFLPKYRKSLTAFRDTINKIRKSLSVHISECEKTFSNDDSATNFIEAFLLQLSKGGPPEIYNLDRLVYLLFDVFTGSTETTISALKWIILYLAQYQDVQNKVRQEFVDVLQGKTLEMSDVPKLPYTQAVLSEVSRIRTLVPLGFPHYVSEDIHVDNVKIRKGTTIMPLLWAIHMDPKVWDQPDEFRPERFLDEEKKFVPSESILPFQCGKKMCVGDELAKMMMHIFVAALVKNFKVEPCESVPVDFSGVCGLSLVPKPQKLWDLRLINGFTTTSGRSDKNSEEFMPIETRPQAAKMGEQVTQMMDAKNKEMKDETSPGMYGRSNENYARPNGKQHGR</sequence>
<dbReference type="InterPro" id="IPR050182">
    <property type="entry name" value="Cytochrome_P450_fam2"/>
</dbReference>
<dbReference type="InterPro" id="IPR001128">
    <property type="entry name" value="Cyt_P450"/>
</dbReference>
<dbReference type="Gene3D" id="1.10.630.10">
    <property type="entry name" value="Cytochrome P450"/>
    <property type="match status" value="2"/>
</dbReference>
<dbReference type="GO" id="GO:0006082">
    <property type="term" value="P:organic acid metabolic process"/>
    <property type="evidence" value="ECO:0007669"/>
    <property type="project" value="TreeGrafter"/>
</dbReference>
<gene>
    <name evidence="10" type="ORF">Zmor_022901</name>
</gene>
<dbReference type="GO" id="GO:0016712">
    <property type="term" value="F:oxidoreductase activity, acting on paired donors, with incorporation or reduction of molecular oxygen, reduced flavin or flavoprotein as one donor, and incorporation of one atom of oxygen"/>
    <property type="evidence" value="ECO:0007669"/>
    <property type="project" value="TreeGrafter"/>
</dbReference>
<comment type="cofactor">
    <cofactor evidence="1 8">
        <name>heme</name>
        <dbReference type="ChEBI" id="CHEBI:30413"/>
    </cofactor>
</comment>
<dbReference type="EMBL" id="JALNTZ010000007">
    <property type="protein sequence ID" value="KAJ3645224.1"/>
    <property type="molecule type" value="Genomic_DNA"/>
</dbReference>
<evidence type="ECO:0000256" key="5">
    <source>
        <dbReference type="ARBA" id="ARBA00023004"/>
    </source>
</evidence>
<keyword evidence="11" id="KW-1185">Reference proteome</keyword>
<organism evidence="10 11">
    <name type="scientific">Zophobas morio</name>
    <dbReference type="NCBI Taxonomy" id="2755281"/>
    <lineage>
        <taxon>Eukaryota</taxon>
        <taxon>Metazoa</taxon>
        <taxon>Ecdysozoa</taxon>
        <taxon>Arthropoda</taxon>
        <taxon>Hexapoda</taxon>
        <taxon>Insecta</taxon>
        <taxon>Pterygota</taxon>
        <taxon>Neoptera</taxon>
        <taxon>Endopterygota</taxon>
        <taxon>Coleoptera</taxon>
        <taxon>Polyphaga</taxon>
        <taxon>Cucujiformia</taxon>
        <taxon>Tenebrionidae</taxon>
        <taxon>Zophobas</taxon>
    </lineage>
</organism>
<evidence type="ECO:0000256" key="8">
    <source>
        <dbReference type="PIRSR" id="PIRSR602401-1"/>
    </source>
</evidence>
<dbReference type="PANTHER" id="PTHR24300:SF403">
    <property type="entry name" value="CYTOCHROME P450 306A1"/>
    <property type="match status" value="1"/>
</dbReference>
<dbReference type="GO" id="GO:0005506">
    <property type="term" value="F:iron ion binding"/>
    <property type="evidence" value="ECO:0007669"/>
    <property type="project" value="InterPro"/>
</dbReference>
<reference evidence="10" key="1">
    <citation type="journal article" date="2023" name="G3 (Bethesda)">
        <title>Whole genome assemblies of Zophobas morio and Tenebrio molitor.</title>
        <authorList>
            <person name="Kaur S."/>
            <person name="Stinson S.A."/>
            <person name="diCenzo G.C."/>
        </authorList>
    </citation>
    <scope>NUCLEOTIDE SEQUENCE</scope>
    <source>
        <strain evidence="10">QUZm001</strain>
    </source>
</reference>
<dbReference type="Pfam" id="PF00067">
    <property type="entry name" value="p450"/>
    <property type="match status" value="2"/>
</dbReference>
<evidence type="ECO:0000313" key="11">
    <source>
        <dbReference type="Proteomes" id="UP001168821"/>
    </source>
</evidence>
<dbReference type="SUPFAM" id="SSF48264">
    <property type="entry name" value="Cytochrome P450"/>
    <property type="match status" value="2"/>
</dbReference>
<dbReference type="Proteomes" id="UP001168821">
    <property type="component" value="Unassembled WGS sequence"/>
</dbReference>
<evidence type="ECO:0000256" key="3">
    <source>
        <dbReference type="ARBA" id="ARBA00010617"/>
    </source>
</evidence>
<comment type="similarity">
    <text evidence="3">Belongs to the cytochrome P450 family.</text>
</comment>
<keyword evidence="8" id="KW-0349">Heme</keyword>
<protein>
    <submittedName>
        <fullName evidence="10">Uncharacterized protein</fullName>
    </submittedName>
</protein>
<dbReference type="InterPro" id="IPR002401">
    <property type="entry name" value="Cyt_P450_E_grp-I"/>
</dbReference>
<evidence type="ECO:0000313" key="10">
    <source>
        <dbReference type="EMBL" id="KAJ3645224.1"/>
    </source>
</evidence>
<dbReference type="FunFam" id="1.10.630.10:FF:000002">
    <property type="entry name" value="Cytochrome P450 1A1"/>
    <property type="match status" value="1"/>
</dbReference>
<name>A0AA38I205_9CUCU</name>
<evidence type="ECO:0000256" key="6">
    <source>
        <dbReference type="ARBA" id="ARBA00023033"/>
    </source>
</evidence>
<accession>A0AA38I205</accession>
<feature type="region of interest" description="Disordered" evidence="9">
    <location>
        <begin position="936"/>
        <end position="967"/>
    </location>
</feature>
<feature type="compositionally biased region" description="Basic and acidic residues" evidence="9">
    <location>
        <begin position="936"/>
        <end position="945"/>
    </location>
</feature>
<keyword evidence="6" id="KW-0560">Oxidoreductase</keyword>
<dbReference type="AlphaFoldDB" id="A0AA38I205"/>
<dbReference type="InterPro" id="IPR036396">
    <property type="entry name" value="Cyt_P450_sf"/>
</dbReference>
<feature type="binding site" description="axial binding residue" evidence="8">
    <location>
        <position position="843"/>
    </location>
    <ligand>
        <name>heme</name>
        <dbReference type="ChEBI" id="CHEBI:30413"/>
    </ligand>
    <ligandPart>
        <name>Fe</name>
        <dbReference type="ChEBI" id="CHEBI:18248"/>
    </ligandPart>
</feature>